<dbReference type="InterPro" id="IPR018253">
    <property type="entry name" value="DnaJ_domain_CS"/>
</dbReference>
<keyword evidence="11" id="KW-1185">Reference proteome</keyword>
<evidence type="ECO:0000256" key="7">
    <source>
        <dbReference type="SAM" id="MobiDB-lite"/>
    </source>
</evidence>
<dbReference type="AlphaFoldDB" id="A0A8J2JY41"/>
<evidence type="ECO:0000256" key="5">
    <source>
        <dbReference type="ARBA" id="ARBA00023186"/>
    </source>
</evidence>
<dbReference type="GO" id="GO:0031072">
    <property type="term" value="F:heat shock protein binding"/>
    <property type="evidence" value="ECO:0007669"/>
    <property type="project" value="InterPro"/>
</dbReference>
<keyword evidence="5" id="KW-0143">Chaperone</keyword>
<evidence type="ECO:0000259" key="9">
    <source>
        <dbReference type="PROSITE" id="PS51188"/>
    </source>
</evidence>
<evidence type="ECO:0000256" key="6">
    <source>
        <dbReference type="PROSITE-ProRule" id="PRU00546"/>
    </source>
</evidence>
<keyword evidence="3 6" id="KW-0863">Zinc-finger</keyword>
<dbReference type="PROSITE" id="PS51188">
    <property type="entry name" value="ZF_CR"/>
    <property type="match status" value="1"/>
</dbReference>
<feature type="zinc finger region" description="CR-type" evidence="6">
    <location>
        <begin position="207"/>
        <end position="285"/>
    </location>
</feature>
<dbReference type="SMART" id="SM00271">
    <property type="entry name" value="DnaJ"/>
    <property type="match status" value="1"/>
</dbReference>
<reference evidence="10" key="1">
    <citation type="submission" date="2021-06" db="EMBL/GenBank/DDBJ databases">
        <authorList>
            <person name="Hodson N. C."/>
            <person name="Mongue J. A."/>
            <person name="Jaron S. K."/>
        </authorList>
    </citation>
    <scope>NUCLEOTIDE SEQUENCE</scope>
</reference>
<dbReference type="InterPro" id="IPR051938">
    <property type="entry name" value="Apopto_cytoskel_mod"/>
</dbReference>
<dbReference type="PANTHER" id="PTHR44145:SF3">
    <property type="entry name" value="DNAJ HOMOLOG SUBFAMILY A MEMBER 3, MITOCHONDRIAL"/>
    <property type="match status" value="1"/>
</dbReference>
<feature type="region of interest" description="Disordered" evidence="7">
    <location>
        <begin position="419"/>
        <end position="442"/>
    </location>
</feature>
<feature type="domain" description="J" evidence="8">
    <location>
        <begin position="54"/>
        <end position="119"/>
    </location>
</feature>
<protein>
    <recommendedName>
        <fullName evidence="12">Protein tumorous imaginal discs, mitochondrial</fullName>
    </recommendedName>
</protein>
<comment type="caution">
    <text evidence="10">The sequence shown here is derived from an EMBL/GenBank/DDBJ whole genome shotgun (WGS) entry which is preliminary data.</text>
</comment>
<dbReference type="PROSITE" id="PS50076">
    <property type="entry name" value="DNAJ_2"/>
    <property type="match status" value="1"/>
</dbReference>
<dbReference type="Pfam" id="PF01556">
    <property type="entry name" value="DnaJ_C"/>
    <property type="match status" value="1"/>
</dbReference>
<evidence type="ECO:0000256" key="1">
    <source>
        <dbReference type="ARBA" id="ARBA00022723"/>
    </source>
</evidence>
<dbReference type="PROSITE" id="PS00636">
    <property type="entry name" value="DNAJ_1"/>
    <property type="match status" value="1"/>
</dbReference>
<dbReference type="GO" id="GO:0005739">
    <property type="term" value="C:mitochondrion"/>
    <property type="evidence" value="ECO:0007669"/>
    <property type="project" value="TreeGrafter"/>
</dbReference>
<keyword evidence="4 6" id="KW-0862">Zinc</keyword>
<evidence type="ECO:0008006" key="12">
    <source>
        <dbReference type="Google" id="ProtNLM"/>
    </source>
</evidence>
<keyword evidence="1 6" id="KW-0479">Metal-binding</keyword>
<dbReference type="InterPro" id="IPR012724">
    <property type="entry name" value="DnaJ"/>
</dbReference>
<dbReference type="EMBL" id="CAJVCH010172797">
    <property type="protein sequence ID" value="CAG7729060.1"/>
    <property type="molecule type" value="Genomic_DNA"/>
</dbReference>
<proteinExistence type="inferred from homology"/>
<accession>A0A8J2JY41</accession>
<keyword evidence="2" id="KW-0677">Repeat</keyword>
<dbReference type="CDD" id="cd10719">
    <property type="entry name" value="DnaJ_zf"/>
    <property type="match status" value="1"/>
</dbReference>
<dbReference type="OrthoDB" id="10256793at2759"/>
<dbReference type="GO" id="GO:0005524">
    <property type="term" value="F:ATP binding"/>
    <property type="evidence" value="ECO:0007669"/>
    <property type="project" value="InterPro"/>
</dbReference>
<dbReference type="GO" id="GO:0006457">
    <property type="term" value="P:protein folding"/>
    <property type="evidence" value="ECO:0007669"/>
    <property type="project" value="InterPro"/>
</dbReference>
<dbReference type="InterPro" id="IPR001623">
    <property type="entry name" value="DnaJ_domain"/>
</dbReference>
<feature type="region of interest" description="Disordered" evidence="7">
    <location>
        <begin position="117"/>
        <end position="138"/>
    </location>
</feature>
<dbReference type="GO" id="GO:0008270">
    <property type="term" value="F:zinc ion binding"/>
    <property type="evidence" value="ECO:0007669"/>
    <property type="project" value="UniProtKB-KW"/>
</dbReference>
<dbReference type="Pfam" id="PF00226">
    <property type="entry name" value="DnaJ"/>
    <property type="match status" value="1"/>
</dbReference>
<evidence type="ECO:0000313" key="11">
    <source>
        <dbReference type="Proteomes" id="UP000708208"/>
    </source>
</evidence>
<evidence type="ECO:0000259" key="8">
    <source>
        <dbReference type="PROSITE" id="PS50076"/>
    </source>
</evidence>
<feature type="domain" description="CR-type" evidence="9">
    <location>
        <begin position="207"/>
        <end position="285"/>
    </location>
</feature>
<feature type="compositionally biased region" description="Polar residues" evidence="7">
    <location>
        <begin position="419"/>
        <end position="435"/>
    </location>
</feature>
<organism evidence="10 11">
    <name type="scientific">Allacma fusca</name>
    <dbReference type="NCBI Taxonomy" id="39272"/>
    <lineage>
        <taxon>Eukaryota</taxon>
        <taxon>Metazoa</taxon>
        <taxon>Ecdysozoa</taxon>
        <taxon>Arthropoda</taxon>
        <taxon>Hexapoda</taxon>
        <taxon>Collembola</taxon>
        <taxon>Symphypleona</taxon>
        <taxon>Sminthuridae</taxon>
        <taxon>Allacma</taxon>
    </lineage>
</organism>
<dbReference type="Proteomes" id="UP000708208">
    <property type="component" value="Unassembled WGS sequence"/>
</dbReference>
<dbReference type="GO" id="GO:0007005">
    <property type="term" value="P:mitochondrion organization"/>
    <property type="evidence" value="ECO:0007669"/>
    <property type="project" value="TreeGrafter"/>
</dbReference>
<evidence type="ECO:0000256" key="3">
    <source>
        <dbReference type="ARBA" id="ARBA00022771"/>
    </source>
</evidence>
<dbReference type="FunFam" id="2.10.230.10:FF:000002">
    <property type="entry name" value="Molecular chaperone DnaJ"/>
    <property type="match status" value="1"/>
</dbReference>
<gene>
    <name evidence="10" type="ORF">AFUS01_LOCUS17799</name>
</gene>
<dbReference type="CDD" id="cd10747">
    <property type="entry name" value="DnaJ_C"/>
    <property type="match status" value="1"/>
</dbReference>
<dbReference type="FunFam" id="2.60.260.20:FF:000005">
    <property type="entry name" value="Chaperone protein dnaJ 1, mitochondrial"/>
    <property type="match status" value="1"/>
</dbReference>
<dbReference type="InterPro" id="IPR002939">
    <property type="entry name" value="DnaJ_C"/>
</dbReference>
<evidence type="ECO:0000313" key="10">
    <source>
        <dbReference type="EMBL" id="CAG7729060.1"/>
    </source>
</evidence>
<evidence type="ECO:0000256" key="4">
    <source>
        <dbReference type="ARBA" id="ARBA00022833"/>
    </source>
</evidence>
<dbReference type="Pfam" id="PF00684">
    <property type="entry name" value="DnaJ_CXXCXGXG"/>
    <property type="match status" value="1"/>
</dbReference>
<evidence type="ECO:0000256" key="2">
    <source>
        <dbReference type="ARBA" id="ARBA00022737"/>
    </source>
</evidence>
<name>A0A8J2JY41_9HEXA</name>
<dbReference type="HAMAP" id="MF_01152">
    <property type="entry name" value="DnaJ"/>
    <property type="match status" value="1"/>
</dbReference>
<dbReference type="GO" id="GO:0051082">
    <property type="term" value="F:unfolded protein binding"/>
    <property type="evidence" value="ECO:0007669"/>
    <property type="project" value="InterPro"/>
</dbReference>
<dbReference type="GO" id="GO:0009408">
    <property type="term" value="P:response to heat"/>
    <property type="evidence" value="ECO:0007669"/>
    <property type="project" value="InterPro"/>
</dbReference>
<sequence>MSSAPFLSNHGNILLTKSSGGRSFNLQLNVPVFDILANQSRAIHTTSTLSQRKNYYEILGVPRNAAVKDVKKAYYELAKKYHPDTNKSDSESAKKFQEVSEAYEVLSDATKRREYDTWGQTSEQMGRAGTGPAGGARSTGGFGQQSWNFQSNIDPEELFRKIFGDAGFKNNPFGSQEDYQDIHESVHGYGAAQEIIMNLTFQQAARGVNKDVNINVTDTCPKCGGNRCELGTRPVKCEPCNGSGMETIATGPFIMRSTCRHCRGKGQKIQYPCTECDGRGTIIQRKKVTVPVPAGVEDGQTVRMPIGKKEIFITFRVETSDYFRRDGSDVHSDTSISISQAILGGSTRVQGIYENLTVDIPPGTSSHTRIRLKGKGIRKVNGFGYGDHYIHVKVKIPTRLTKEQEDLIRAYAEIEDNTPGTIAGVQTNKETSSGTYDEARQQ</sequence>
<feature type="compositionally biased region" description="Gly residues" evidence="7">
    <location>
        <begin position="128"/>
        <end position="138"/>
    </location>
</feature>
<dbReference type="CDD" id="cd06257">
    <property type="entry name" value="DnaJ"/>
    <property type="match status" value="1"/>
</dbReference>
<dbReference type="PANTHER" id="PTHR44145">
    <property type="entry name" value="DNAJ HOMOLOG SUBFAMILY A MEMBER 3, MITOCHONDRIAL"/>
    <property type="match status" value="1"/>
</dbReference>
<dbReference type="GO" id="GO:0043066">
    <property type="term" value="P:negative regulation of apoptotic process"/>
    <property type="evidence" value="ECO:0007669"/>
    <property type="project" value="TreeGrafter"/>
</dbReference>
<dbReference type="FunFam" id="1.10.287.110:FF:000075">
    <property type="entry name" value="Uncharacterized protein, isoform D"/>
    <property type="match status" value="1"/>
</dbReference>
<dbReference type="InterPro" id="IPR001305">
    <property type="entry name" value="HSP_DnaJ_Cys-rich_dom"/>
</dbReference>